<name>A0ABN3CPT3_9ACTN</name>
<dbReference type="PANTHER" id="PTHR42718">
    <property type="entry name" value="MAJOR FACILITATOR SUPERFAMILY MULTIDRUG TRANSPORTER MFSC"/>
    <property type="match status" value="1"/>
</dbReference>
<evidence type="ECO:0000259" key="7">
    <source>
        <dbReference type="PROSITE" id="PS50850"/>
    </source>
</evidence>
<evidence type="ECO:0000256" key="2">
    <source>
        <dbReference type="ARBA" id="ARBA00022448"/>
    </source>
</evidence>
<dbReference type="Pfam" id="PF07690">
    <property type="entry name" value="MFS_1"/>
    <property type="match status" value="1"/>
</dbReference>
<dbReference type="PROSITE" id="PS50850">
    <property type="entry name" value="MFS"/>
    <property type="match status" value="1"/>
</dbReference>
<protein>
    <submittedName>
        <fullName evidence="8">MDR family MFS transporter</fullName>
    </submittedName>
</protein>
<proteinExistence type="predicted"/>
<feature type="transmembrane region" description="Helical" evidence="6">
    <location>
        <begin position="225"/>
        <end position="244"/>
    </location>
</feature>
<evidence type="ECO:0000313" key="9">
    <source>
        <dbReference type="Proteomes" id="UP001499843"/>
    </source>
</evidence>
<feature type="transmembrane region" description="Helical" evidence="6">
    <location>
        <begin position="195"/>
        <end position="213"/>
    </location>
</feature>
<dbReference type="PANTHER" id="PTHR42718:SF9">
    <property type="entry name" value="MAJOR FACILITATOR SUPERFAMILY MULTIDRUG TRANSPORTER MFSC"/>
    <property type="match status" value="1"/>
</dbReference>
<feature type="domain" description="Major facilitator superfamily (MFS) profile" evidence="7">
    <location>
        <begin position="8"/>
        <end position="460"/>
    </location>
</feature>
<dbReference type="Proteomes" id="UP001499843">
    <property type="component" value="Unassembled WGS sequence"/>
</dbReference>
<feature type="transmembrane region" description="Helical" evidence="6">
    <location>
        <begin position="265"/>
        <end position="286"/>
    </location>
</feature>
<feature type="transmembrane region" description="Helical" evidence="6">
    <location>
        <begin position="351"/>
        <end position="373"/>
    </location>
</feature>
<comment type="caution">
    <text evidence="8">The sequence shown here is derived from an EMBL/GenBank/DDBJ whole genome shotgun (WGS) entry which is preliminary data.</text>
</comment>
<keyword evidence="2" id="KW-0813">Transport</keyword>
<evidence type="ECO:0000256" key="3">
    <source>
        <dbReference type="ARBA" id="ARBA00022692"/>
    </source>
</evidence>
<dbReference type="InterPro" id="IPR036259">
    <property type="entry name" value="MFS_trans_sf"/>
</dbReference>
<dbReference type="InterPro" id="IPR020846">
    <property type="entry name" value="MFS_dom"/>
</dbReference>
<gene>
    <name evidence="8" type="ORF">GCM10009850_068890</name>
</gene>
<dbReference type="PRINTS" id="PR01036">
    <property type="entry name" value="TCRTETB"/>
</dbReference>
<feature type="transmembrane region" description="Helical" evidence="6">
    <location>
        <begin position="162"/>
        <end position="183"/>
    </location>
</feature>
<feature type="transmembrane region" description="Helical" evidence="6">
    <location>
        <begin position="74"/>
        <end position="93"/>
    </location>
</feature>
<keyword evidence="5 6" id="KW-0472">Membrane</keyword>
<evidence type="ECO:0000256" key="1">
    <source>
        <dbReference type="ARBA" id="ARBA00004651"/>
    </source>
</evidence>
<accession>A0ABN3CPT3</accession>
<dbReference type="RefSeq" id="WP_344483992.1">
    <property type="nucleotide sequence ID" value="NZ_BAAAQX010000021.1"/>
</dbReference>
<dbReference type="EMBL" id="BAAAQX010000021">
    <property type="protein sequence ID" value="GAA2211429.1"/>
    <property type="molecule type" value="Genomic_DNA"/>
</dbReference>
<feature type="transmembrane region" description="Helical" evidence="6">
    <location>
        <begin position="385"/>
        <end position="411"/>
    </location>
</feature>
<keyword evidence="3 6" id="KW-0812">Transmembrane</keyword>
<feature type="transmembrane region" description="Helical" evidence="6">
    <location>
        <begin position="99"/>
        <end position="120"/>
    </location>
</feature>
<evidence type="ECO:0000256" key="4">
    <source>
        <dbReference type="ARBA" id="ARBA00022989"/>
    </source>
</evidence>
<feature type="transmembrane region" description="Helical" evidence="6">
    <location>
        <begin position="132"/>
        <end position="150"/>
    </location>
</feature>
<sequence>MTPTSRSLLAVLMPAMLATVIASDMVNLVVPAIGAEFGASEAELAWVVTGFLLAFSVGVPFYGRVSDRVSLRRLFAFALATYAAGSLICALAPNLPVLVTGRIVMGVGGAAIPVLSIIAVTRLMPEDRRGAGIGVLSASTGVGTAAGPAVGGGIGQLLGWPALFWLMFAVALALLPAALRVLPGEPPAGEARFDLLGGVALGVGAGTVLFGITQAQVAGLAAPESWVSLTVAVVALALFGWRTMRAAHPFVPPALFGNRVYRGAVVVAFLAMVVNLGGLVFVPLLVVDVNGLTPGAGALVMIPAGIAVAVVSPLIGRLADRVGTRPLVLAGLGVVGVFALFLSAFTGGPSVVPAGVGVFGLCVGFIFVLTPLISAAAGALPAEQVGAGLGILQGAQFLGAGTGPALFGVLVTARQASGGEAVNPLYGGRDGAAYSDVFLTMAAVTVVALLVAARMRPAERTAPAPLRERARP</sequence>
<evidence type="ECO:0000256" key="5">
    <source>
        <dbReference type="ARBA" id="ARBA00023136"/>
    </source>
</evidence>
<comment type="subcellular location">
    <subcellularLocation>
        <location evidence="1">Cell membrane</location>
        <topology evidence="1">Multi-pass membrane protein</topology>
    </subcellularLocation>
</comment>
<dbReference type="SUPFAM" id="SSF103473">
    <property type="entry name" value="MFS general substrate transporter"/>
    <property type="match status" value="1"/>
</dbReference>
<evidence type="ECO:0000256" key="6">
    <source>
        <dbReference type="SAM" id="Phobius"/>
    </source>
</evidence>
<dbReference type="InterPro" id="IPR011701">
    <property type="entry name" value="MFS"/>
</dbReference>
<keyword evidence="4 6" id="KW-1133">Transmembrane helix</keyword>
<keyword evidence="9" id="KW-1185">Reference proteome</keyword>
<feature type="transmembrane region" description="Helical" evidence="6">
    <location>
        <begin position="292"/>
        <end position="315"/>
    </location>
</feature>
<feature type="transmembrane region" description="Helical" evidence="6">
    <location>
        <begin position="44"/>
        <end position="62"/>
    </location>
</feature>
<reference evidence="8 9" key="1">
    <citation type="journal article" date="2019" name="Int. J. Syst. Evol. Microbiol.">
        <title>The Global Catalogue of Microorganisms (GCM) 10K type strain sequencing project: providing services to taxonomists for standard genome sequencing and annotation.</title>
        <authorList>
            <consortium name="The Broad Institute Genomics Platform"/>
            <consortium name="The Broad Institute Genome Sequencing Center for Infectious Disease"/>
            <person name="Wu L."/>
            <person name="Ma J."/>
        </authorList>
    </citation>
    <scope>NUCLEOTIDE SEQUENCE [LARGE SCALE GENOMIC DNA]</scope>
    <source>
        <strain evidence="8 9">JCM 16114</strain>
    </source>
</reference>
<evidence type="ECO:0000313" key="8">
    <source>
        <dbReference type="EMBL" id="GAA2211429.1"/>
    </source>
</evidence>
<organism evidence="8 9">
    <name type="scientific">Nonomuraea monospora</name>
    <dbReference type="NCBI Taxonomy" id="568818"/>
    <lineage>
        <taxon>Bacteria</taxon>
        <taxon>Bacillati</taxon>
        <taxon>Actinomycetota</taxon>
        <taxon>Actinomycetes</taxon>
        <taxon>Streptosporangiales</taxon>
        <taxon>Streptosporangiaceae</taxon>
        <taxon>Nonomuraea</taxon>
    </lineage>
</organism>
<feature type="transmembrane region" description="Helical" evidence="6">
    <location>
        <begin position="327"/>
        <end position="345"/>
    </location>
</feature>
<feature type="transmembrane region" description="Helical" evidence="6">
    <location>
        <begin position="431"/>
        <end position="453"/>
    </location>
</feature>
<dbReference type="Gene3D" id="1.20.1250.20">
    <property type="entry name" value="MFS general substrate transporter like domains"/>
    <property type="match status" value="2"/>
</dbReference>